<keyword evidence="1 3" id="KW-0238">DNA-binding</keyword>
<organism evidence="6 7">
    <name type="scientific">Pseudomonas boreofloridensis</name>
    <dbReference type="NCBI Taxonomy" id="3064348"/>
    <lineage>
        <taxon>Bacteria</taxon>
        <taxon>Pseudomonadati</taxon>
        <taxon>Pseudomonadota</taxon>
        <taxon>Gammaproteobacteria</taxon>
        <taxon>Pseudomonadales</taxon>
        <taxon>Pseudomonadaceae</taxon>
        <taxon>Pseudomonas</taxon>
    </lineage>
</organism>
<evidence type="ECO:0000259" key="4">
    <source>
        <dbReference type="PROSITE" id="PS50110"/>
    </source>
</evidence>
<sequence>MSPEVLLNHRRILIIEDRSEGAGVLATYLKREGFETTVVHDGIPGQALFRHFDPALVLLDITLPGRDIHRFLFELRQTCLTPVIVLTAAADVTEKIGVLRQGADDYILKPYNPREVAARIQTVLRRAWPAQASRSVLECDGVWVDLDALVGGVRTADGDSVLLSLTRTELGVLTALLKTPYKAFTREELLASSMPDSDAQSRVIDTHVHNLRRKLEAAGVMQVPSTVRAVGYRFRSVAKLRQMGAR</sequence>
<feature type="domain" description="OmpR/PhoB-type" evidence="5">
    <location>
        <begin position="134"/>
        <end position="236"/>
    </location>
</feature>
<dbReference type="SMART" id="SM00862">
    <property type="entry name" value="Trans_reg_C"/>
    <property type="match status" value="1"/>
</dbReference>
<dbReference type="Gene3D" id="6.10.250.690">
    <property type="match status" value="1"/>
</dbReference>
<dbReference type="InterPro" id="IPR001867">
    <property type="entry name" value="OmpR/PhoB-type_DNA-bd"/>
</dbReference>
<dbReference type="Pfam" id="PF00072">
    <property type="entry name" value="Response_reg"/>
    <property type="match status" value="1"/>
</dbReference>
<dbReference type="CDD" id="cd00383">
    <property type="entry name" value="trans_reg_C"/>
    <property type="match status" value="1"/>
</dbReference>
<feature type="modified residue" description="4-aspartylphosphate" evidence="2">
    <location>
        <position position="60"/>
    </location>
</feature>
<dbReference type="Gene3D" id="1.10.10.10">
    <property type="entry name" value="Winged helix-like DNA-binding domain superfamily/Winged helix DNA-binding domain"/>
    <property type="match status" value="1"/>
</dbReference>
<dbReference type="PROSITE" id="PS51755">
    <property type="entry name" value="OMPR_PHOB"/>
    <property type="match status" value="1"/>
</dbReference>
<proteinExistence type="predicted"/>
<dbReference type="Proteomes" id="UP001577047">
    <property type="component" value="Unassembled WGS sequence"/>
</dbReference>
<dbReference type="RefSeq" id="WP_240326847.1">
    <property type="nucleotide sequence ID" value="NZ_JAUQOQ010000006.1"/>
</dbReference>
<dbReference type="InterPro" id="IPR016032">
    <property type="entry name" value="Sig_transdc_resp-reg_C-effctor"/>
</dbReference>
<reference evidence="6 7" key="1">
    <citation type="submission" date="2024-09" db="EMBL/GenBank/DDBJ databases">
        <authorList>
            <person name="Fullem K."/>
        </authorList>
    </citation>
    <scope>NUCLEOTIDE SEQUENCE [LARGE SCALE GENOMIC DNA]</scope>
    <source>
        <strain evidence="7">K1(2024)</strain>
    </source>
</reference>
<keyword evidence="7" id="KW-1185">Reference proteome</keyword>
<protein>
    <submittedName>
        <fullName evidence="6">Response regulator transcription factor</fullName>
    </submittedName>
</protein>
<dbReference type="InterPro" id="IPR036388">
    <property type="entry name" value="WH-like_DNA-bd_sf"/>
</dbReference>
<keyword evidence="2" id="KW-0597">Phosphoprotein</keyword>
<dbReference type="InterPro" id="IPR039420">
    <property type="entry name" value="WalR-like"/>
</dbReference>
<evidence type="ECO:0000256" key="3">
    <source>
        <dbReference type="PROSITE-ProRule" id="PRU01091"/>
    </source>
</evidence>
<dbReference type="PROSITE" id="PS50110">
    <property type="entry name" value="RESPONSE_REGULATORY"/>
    <property type="match status" value="1"/>
</dbReference>
<gene>
    <name evidence="6" type="ORF">ACE1YR_07590</name>
</gene>
<evidence type="ECO:0000256" key="1">
    <source>
        <dbReference type="ARBA" id="ARBA00023125"/>
    </source>
</evidence>
<dbReference type="SMART" id="SM00448">
    <property type="entry name" value="REC"/>
    <property type="match status" value="1"/>
</dbReference>
<comment type="caution">
    <text evidence="6">The sequence shown here is derived from an EMBL/GenBank/DDBJ whole genome shotgun (WGS) entry which is preliminary data.</text>
</comment>
<dbReference type="EMBL" id="JBHFXX010000005">
    <property type="protein sequence ID" value="MFB3800302.1"/>
    <property type="molecule type" value="Genomic_DNA"/>
</dbReference>
<evidence type="ECO:0000256" key="2">
    <source>
        <dbReference type="PROSITE-ProRule" id="PRU00169"/>
    </source>
</evidence>
<evidence type="ECO:0000313" key="6">
    <source>
        <dbReference type="EMBL" id="MFB3800302.1"/>
    </source>
</evidence>
<dbReference type="InterPro" id="IPR011006">
    <property type="entry name" value="CheY-like_superfamily"/>
</dbReference>
<feature type="DNA-binding region" description="OmpR/PhoB-type" evidence="3">
    <location>
        <begin position="134"/>
        <end position="236"/>
    </location>
</feature>
<dbReference type="SUPFAM" id="SSF46894">
    <property type="entry name" value="C-terminal effector domain of the bipartite response regulators"/>
    <property type="match status" value="1"/>
</dbReference>
<dbReference type="Pfam" id="PF00486">
    <property type="entry name" value="Trans_reg_C"/>
    <property type="match status" value="1"/>
</dbReference>
<dbReference type="PANTHER" id="PTHR48111">
    <property type="entry name" value="REGULATOR OF RPOS"/>
    <property type="match status" value="1"/>
</dbReference>
<dbReference type="PANTHER" id="PTHR48111:SF59">
    <property type="entry name" value="TRANSCRIPTIONAL REGULATORY PROTEIN BAER"/>
    <property type="match status" value="1"/>
</dbReference>
<name>A0ABV4Z7H7_9PSED</name>
<feature type="domain" description="Response regulatory" evidence="4">
    <location>
        <begin position="11"/>
        <end position="124"/>
    </location>
</feature>
<dbReference type="InterPro" id="IPR001789">
    <property type="entry name" value="Sig_transdc_resp-reg_receiver"/>
</dbReference>
<accession>A0ABV4Z7H7</accession>
<evidence type="ECO:0000259" key="5">
    <source>
        <dbReference type="PROSITE" id="PS51755"/>
    </source>
</evidence>
<evidence type="ECO:0000313" key="7">
    <source>
        <dbReference type="Proteomes" id="UP001577047"/>
    </source>
</evidence>
<dbReference type="SUPFAM" id="SSF52172">
    <property type="entry name" value="CheY-like"/>
    <property type="match status" value="1"/>
</dbReference>
<dbReference type="Gene3D" id="3.40.50.2300">
    <property type="match status" value="1"/>
</dbReference>